<evidence type="ECO:0000256" key="4">
    <source>
        <dbReference type="SAM" id="SignalP"/>
    </source>
</evidence>
<feature type="signal peptide" evidence="4">
    <location>
        <begin position="1"/>
        <end position="21"/>
    </location>
</feature>
<feature type="domain" description="Superoxide dismutase copper/zinc binding" evidence="5">
    <location>
        <begin position="41"/>
        <end position="176"/>
    </location>
</feature>
<accession>A0A1Y0D677</accession>
<feature type="compositionally biased region" description="Basic and acidic residues" evidence="3">
    <location>
        <begin position="76"/>
        <end position="85"/>
    </location>
</feature>
<dbReference type="KEGG" id="opf:CBP31_08620"/>
<keyword evidence="2" id="KW-0186">Copper</keyword>
<keyword evidence="7" id="KW-1185">Reference proteome</keyword>
<dbReference type="RefSeq" id="WP_087036376.1">
    <property type="nucleotide sequence ID" value="NZ_CP021377.1"/>
</dbReference>
<evidence type="ECO:0000313" key="7">
    <source>
        <dbReference type="Proteomes" id="UP000243937"/>
    </source>
</evidence>
<evidence type="ECO:0000256" key="1">
    <source>
        <dbReference type="ARBA" id="ARBA00010457"/>
    </source>
</evidence>
<dbReference type="SUPFAM" id="SSF49329">
    <property type="entry name" value="Cu,Zn superoxide dismutase-like"/>
    <property type="match status" value="1"/>
</dbReference>
<organism evidence="6 7">
    <name type="scientific">Oceanisphaera profunda</name>
    <dbReference type="NCBI Taxonomy" id="1416627"/>
    <lineage>
        <taxon>Bacteria</taxon>
        <taxon>Pseudomonadati</taxon>
        <taxon>Pseudomonadota</taxon>
        <taxon>Gammaproteobacteria</taxon>
        <taxon>Aeromonadales</taxon>
        <taxon>Aeromonadaceae</taxon>
        <taxon>Oceanisphaera</taxon>
    </lineage>
</organism>
<keyword evidence="2" id="KW-0862">Zinc</keyword>
<feature type="chain" id="PRO_5012146419" description="Superoxide dismutase [Cu-Zn]" evidence="4">
    <location>
        <begin position="22"/>
        <end position="177"/>
    </location>
</feature>
<dbReference type="PANTHER" id="PTHR10003">
    <property type="entry name" value="SUPEROXIDE DISMUTASE CU-ZN -RELATED"/>
    <property type="match status" value="1"/>
</dbReference>
<keyword evidence="4" id="KW-0732">Signal</keyword>
<comment type="catalytic activity">
    <reaction evidence="2">
        <text>2 superoxide + 2 H(+) = H2O2 + O2</text>
        <dbReference type="Rhea" id="RHEA:20696"/>
        <dbReference type="ChEBI" id="CHEBI:15378"/>
        <dbReference type="ChEBI" id="CHEBI:15379"/>
        <dbReference type="ChEBI" id="CHEBI:16240"/>
        <dbReference type="ChEBI" id="CHEBI:18421"/>
        <dbReference type="EC" id="1.15.1.1"/>
    </reaction>
</comment>
<dbReference type="PROSITE" id="PS00087">
    <property type="entry name" value="SOD_CU_ZN_1"/>
    <property type="match status" value="1"/>
</dbReference>
<dbReference type="NCBIfam" id="NF007628">
    <property type="entry name" value="PRK10290.1"/>
    <property type="match status" value="1"/>
</dbReference>
<reference evidence="6 7" key="1">
    <citation type="journal article" date="2014" name="Int. J. Syst. Evol. Microbiol.">
        <title>Oceanisphaera profunda sp. nov., a marine bacterium isolated from deep-sea sediment, and emended description of the genus Oceanisphaera.</title>
        <authorList>
            <person name="Xu Z."/>
            <person name="Zhang X.Y."/>
            <person name="Su H.N."/>
            <person name="Yu Z.C."/>
            <person name="Liu C."/>
            <person name="Li H."/>
            <person name="Chen X.L."/>
            <person name="Song X.Y."/>
            <person name="Xie B.B."/>
            <person name="Qin Q.L."/>
            <person name="Zhou B.C."/>
            <person name="Shi M."/>
            <person name="Huang Y."/>
            <person name="Zhang Y.Z."/>
        </authorList>
    </citation>
    <scope>NUCLEOTIDE SEQUENCE [LARGE SCALE GENOMIC DNA]</scope>
    <source>
        <strain evidence="6 7">SM1222</strain>
    </source>
</reference>
<name>A0A1Y0D677_9GAMM</name>
<protein>
    <recommendedName>
        <fullName evidence="2">Superoxide dismutase [Cu-Zn]</fullName>
        <ecNumber evidence="2">1.15.1.1</ecNumber>
    </recommendedName>
</protein>
<dbReference type="InterPro" id="IPR024134">
    <property type="entry name" value="SOD_Cu/Zn_/chaperone"/>
</dbReference>
<dbReference type="EC" id="1.15.1.1" evidence="2"/>
<dbReference type="Gene3D" id="2.60.40.200">
    <property type="entry name" value="Superoxide dismutase, copper/zinc binding domain"/>
    <property type="match status" value="1"/>
</dbReference>
<dbReference type="PROSITE" id="PS00332">
    <property type="entry name" value="SOD_CU_ZN_2"/>
    <property type="match status" value="1"/>
</dbReference>
<dbReference type="GO" id="GO:0004784">
    <property type="term" value="F:superoxide dismutase activity"/>
    <property type="evidence" value="ECO:0007669"/>
    <property type="project" value="UniProtKB-EC"/>
</dbReference>
<dbReference type="InterPro" id="IPR036423">
    <property type="entry name" value="SOD-like_Cu/Zn_dom_sf"/>
</dbReference>
<proteinExistence type="inferred from homology"/>
<dbReference type="CDD" id="cd00305">
    <property type="entry name" value="Cu-Zn_Superoxide_Dismutase"/>
    <property type="match status" value="1"/>
</dbReference>
<gene>
    <name evidence="6" type="ORF">CBP31_08620</name>
</gene>
<dbReference type="Pfam" id="PF00080">
    <property type="entry name" value="Sod_Cu"/>
    <property type="match status" value="1"/>
</dbReference>
<dbReference type="InterPro" id="IPR001424">
    <property type="entry name" value="SOD_Cu_Zn_dom"/>
</dbReference>
<comment type="similarity">
    <text evidence="1 2">Belongs to the Cu-Zn superoxide dismutase family.</text>
</comment>
<dbReference type="InterPro" id="IPR018152">
    <property type="entry name" value="SOD_Cu/Zn_BS"/>
</dbReference>
<comment type="cofactor">
    <cofactor evidence="2">
        <name>Zn(2+)</name>
        <dbReference type="ChEBI" id="CHEBI:29105"/>
    </cofactor>
    <text evidence="2">Binds 1 zinc ion per subunit.</text>
</comment>
<dbReference type="EMBL" id="CP021377">
    <property type="protein sequence ID" value="ART82676.1"/>
    <property type="molecule type" value="Genomic_DNA"/>
</dbReference>
<dbReference type="GO" id="GO:0005507">
    <property type="term" value="F:copper ion binding"/>
    <property type="evidence" value="ECO:0007669"/>
    <property type="project" value="InterPro"/>
</dbReference>
<sequence>MKYALLTTALLTTALSGTALANDVNIEIHQVDEQGTTSSLGTIKVAETDYGLLFTPNLSNLAAGIHGFHIHEHPDCGPKTGEDGKTVPAGAAGGHYDPEKTGKHLGPYDAKGHLGDLPALYVDANGQANYPVLAPKLEKLSQIQGRAIMIHAGGDNHSDTPAPLGGGGARMACGVIK</sequence>
<keyword evidence="2" id="KW-0479">Metal-binding</keyword>
<comment type="function">
    <text evidence="2">Destroys radicals which are normally produced within the cells and which are toxic to biological systems.</text>
</comment>
<feature type="region of interest" description="Disordered" evidence="3">
    <location>
        <begin position="76"/>
        <end position="103"/>
    </location>
</feature>
<evidence type="ECO:0000313" key="6">
    <source>
        <dbReference type="EMBL" id="ART82676.1"/>
    </source>
</evidence>
<comment type="cofactor">
    <cofactor evidence="2">
        <name>Cu cation</name>
        <dbReference type="ChEBI" id="CHEBI:23378"/>
    </cofactor>
    <text evidence="2">Binds 1 copper ion per subunit.</text>
</comment>
<dbReference type="AlphaFoldDB" id="A0A1Y0D677"/>
<evidence type="ECO:0000256" key="2">
    <source>
        <dbReference type="RuleBase" id="RU000393"/>
    </source>
</evidence>
<evidence type="ECO:0000256" key="3">
    <source>
        <dbReference type="SAM" id="MobiDB-lite"/>
    </source>
</evidence>
<keyword evidence="2" id="KW-0560">Oxidoreductase</keyword>
<dbReference type="OrthoDB" id="5431326at2"/>
<dbReference type="Proteomes" id="UP000243937">
    <property type="component" value="Chromosome"/>
</dbReference>
<evidence type="ECO:0000259" key="5">
    <source>
        <dbReference type="Pfam" id="PF00080"/>
    </source>
</evidence>